<evidence type="ECO:0000256" key="2">
    <source>
        <dbReference type="SAM" id="MobiDB-lite"/>
    </source>
</evidence>
<dbReference type="AlphaFoldDB" id="A0A061J9X5"/>
<dbReference type="EMBL" id="AUPL01001343">
    <property type="protein sequence ID" value="ESL10916.1"/>
    <property type="molecule type" value="Genomic_DNA"/>
</dbReference>
<feature type="coiled-coil region" evidence="1">
    <location>
        <begin position="302"/>
        <end position="357"/>
    </location>
</feature>
<comment type="caution">
    <text evidence="3">The sequence shown here is derived from an EMBL/GenBank/DDBJ whole genome shotgun (WGS) entry which is preliminary data.</text>
</comment>
<feature type="coiled-coil region" evidence="1">
    <location>
        <begin position="425"/>
        <end position="452"/>
    </location>
</feature>
<reference evidence="3 4" key="1">
    <citation type="submission" date="2013-07" db="EMBL/GenBank/DDBJ databases">
        <authorList>
            <person name="Stoco P.H."/>
            <person name="Wagner G."/>
            <person name="Gerber A."/>
            <person name="Zaha A."/>
            <person name="Thompson C."/>
            <person name="Bartholomeu D.C."/>
            <person name="Luckemeyer D.D."/>
            <person name="Bahia D."/>
            <person name="Loreto E."/>
            <person name="Prestes E.B."/>
            <person name="Lima F.M."/>
            <person name="Rodrigues-Luiz G."/>
            <person name="Vallejo G.A."/>
            <person name="Filho J.F."/>
            <person name="Monteiro K.M."/>
            <person name="Tyler K.M."/>
            <person name="de Almeida L.G."/>
            <person name="Ortiz M.F."/>
            <person name="Siervo M.A."/>
            <person name="de Moraes M.H."/>
            <person name="Cunha O.L."/>
            <person name="Mendonca-Neto R."/>
            <person name="Silva R."/>
            <person name="Teixeira S.M."/>
            <person name="Murta S.M."/>
            <person name="Sincero T.C."/>
            <person name="Mendes T.A."/>
            <person name="Urmenyi T.P."/>
            <person name="Silva V.G."/>
            <person name="da Rocha W.D."/>
            <person name="Andersson B."/>
            <person name="Romanha A.J."/>
            <person name="Steindel M."/>
            <person name="de Vasconcelos A.T."/>
            <person name="Grisard E.C."/>
        </authorList>
    </citation>
    <scope>NUCLEOTIDE SEQUENCE [LARGE SCALE GENOMIC DNA]</scope>
    <source>
        <strain evidence="3 4">SC58</strain>
    </source>
</reference>
<evidence type="ECO:0000313" key="3">
    <source>
        <dbReference type="EMBL" id="ESL10916.1"/>
    </source>
</evidence>
<dbReference type="Proteomes" id="UP000031737">
    <property type="component" value="Unassembled WGS sequence"/>
</dbReference>
<feature type="region of interest" description="Disordered" evidence="2">
    <location>
        <begin position="249"/>
        <end position="274"/>
    </location>
</feature>
<sequence length="919" mass="103450">MAEAAPTPGNTPNGELQPVLASEMWELEEHQQEAPAAHLVEENMRLKARYSQLQDQLEELKRQLHAERSTRQGLDAEVSEVKERLRRTKDVVDQQKKDYSEISLRLCTVTAERDELEAKVGEVWRNMAVVEETMRFKEIENKALREALDNEQKERAAQEVLMNAMVAQIAALEQQVAADEGAEVRRRRLSEDALRGVKEEVQRVARRLESLADLHSASALERDLDQRLPWPSAGAVDYDGDANYSAGEDYEVGAAGDGLNTSDSEKRTRGESHLKRTTQLMGPIYPALRHLHQQLQCQHEERRAMQHERRVLESHIAALKEELHHLGSDGDDVRERLLRSEAQRAQLAEALENTRQVQAYEVAQLAETRRKVASHLRCVGDWCVIEQHITDLVKEAKQLRSDVEEGHRTHRAYVAQKESEMDAMMDMHQREMNEQQQKLEQFRHECERFKRAAKSASIDVTDAGGVSAEQQRDHETFKVKYRDMLRYMEEELEPLVAEQAKALQEERRRVDELRRANDALGLEMKIRAGPAADCGGRLTMFEALVLTLRVLSGAMADMREMSQQRKALTRYVLAYEQMFGALNACGDFTVWRPVLRFRRIVVTVLAAQRLTALRKAVWRRGGGGVIPSMERGTARIRLPPETCCLVRGGLIRLPPVRGDDAAAEFLSEEAETKGGDGSDVAFVAERELVLPIMTQTASNNTSLGEVYVQGCALRSFMNALLAFVTVPSAMWPLHDVQEPLWRRLAHGMRSLQRASTQIARRGTLDNPHSLLHLPPRAPARSQVALLWGESLSRPPQYAGVTVTQRLPRYGHESAGATTERTARGQAASFGQAQGMDVKHASTAYPTPQPTVHHAEDTQSLEEALRQSLLRDEQFSSDAQEIEAGSGFASEVLNVIRALDQRVMGALQRHMPSAGCRPHP</sequence>
<feature type="coiled-coil region" evidence="1">
    <location>
        <begin position="36"/>
        <end position="98"/>
    </location>
</feature>
<dbReference type="OrthoDB" id="246380at2759"/>
<feature type="coiled-coil region" evidence="1">
    <location>
        <begin position="496"/>
        <end position="523"/>
    </location>
</feature>
<protein>
    <submittedName>
        <fullName evidence="3">Uncharacterized protein</fullName>
    </submittedName>
</protein>
<organism evidence="3 4">
    <name type="scientific">Trypanosoma rangeli SC58</name>
    <dbReference type="NCBI Taxonomy" id="429131"/>
    <lineage>
        <taxon>Eukaryota</taxon>
        <taxon>Discoba</taxon>
        <taxon>Euglenozoa</taxon>
        <taxon>Kinetoplastea</taxon>
        <taxon>Metakinetoplastina</taxon>
        <taxon>Trypanosomatida</taxon>
        <taxon>Trypanosomatidae</taxon>
        <taxon>Trypanosoma</taxon>
        <taxon>Herpetosoma</taxon>
    </lineage>
</organism>
<dbReference type="PANTHER" id="PTHR45615">
    <property type="entry name" value="MYOSIN HEAVY CHAIN, NON-MUSCLE"/>
    <property type="match status" value="1"/>
</dbReference>
<dbReference type="PANTHER" id="PTHR45615:SF80">
    <property type="entry name" value="GRIP DOMAIN-CONTAINING PROTEIN"/>
    <property type="match status" value="1"/>
</dbReference>
<name>A0A061J9X5_TRYRA</name>
<feature type="coiled-coil region" evidence="1">
    <location>
        <begin position="127"/>
        <end position="161"/>
    </location>
</feature>
<evidence type="ECO:0000256" key="1">
    <source>
        <dbReference type="SAM" id="Coils"/>
    </source>
</evidence>
<feature type="compositionally biased region" description="Basic and acidic residues" evidence="2">
    <location>
        <begin position="263"/>
        <end position="274"/>
    </location>
</feature>
<proteinExistence type="predicted"/>
<keyword evidence="1" id="KW-0175">Coiled coil</keyword>
<dbReference type="VEuPathDB" id="TriTrypDB:TRSC58_01343"/>
<keyword evidence="4" id="KW-1185">Reference proteome</keyword>
<evidence type="ECO:0000313" key="4">
    <source>
        <dbReference type="Proteomes" id="UP000031737"/>
    </source>
</evidence>
<gene>
    <name evidence="3" type="ORF">TRSC58_01343</name>
</gene>
<accession>A0A061J9X5</accession>